<keyword evidence="3" id="KW-1185">Reference proteome</keyword>
<dbReference type="EMBL" id="VIEB01000668">
    <property type="protein sequence ID" value="TQD83711.1"/>
    <property type="molecule type" value="Genomic_DNA"/>
</dbReference>
<protein>
    <submittedName>
        <fullName evidence="2">Uncharacterized protein</fullName>
    </submittedName>
</protein>
<organism evidence="2 3">
    <name type="scientific">Malus baccata</name>
    <name type="common">Siberian crab apple</name>
    <name type="synonym">Pyrus baccata</name>
    <dbReference type="NCBI Taxonomy" id="106549"/>
    <lineage>
        <taxon>Eukaryota</taxon>
        <taxon>Viridiplantae</taxon>
        <taxon>Streptophyta</taxon>
        <taxon>Embryophyta</taxon>
        <taxon>Tracheophyta</taxon>
        <taxon>Spermatophyta</taxon>
        <taxon>Magnoliopsida</taxon>
        <taxon>eudicotyledons</taxon>
        <taxon>Gunneridae</taxon>
        <taxon>Pentapetalae</taxon>
        <taxon>rosids</taxon>
        <taxon>fabids</taxon>
        <taxon>Rosales</taxon>
        <taxon>Rosaceae</taxon>
        <taxon>Amygdaloideae</taxon>
        <taxon>Maleae</taxon>
        <taxon>Malus</taxon>
    </lineage>
</organism>
<reference evidence="2 3" key="1">
    <citation type="journal article" date="2019" name="G3 (Bethesda)">
        <title>Sequencing of a Wild Apple (Malus baccata) Genome Unravels the Differences Between Cultivated and Wild Apple Species Regarding Disease Resistance and Cold Tolerance.</title>
        <authorList>
            <person name="Chen X."/>
        </authorList>
    </citation>
    <scope>NUCLEOTIDE SEQUENCE [LARGE SCALE GENOMIC DNA]</scope>
    <source>
        <strain evidence="3">cv. Shandingzi</strain>
        <tissue evidence="2">Leaves</tissue>
    </source>
</reference>
<gene>
    <name evidence="2" type="ORF">C1H46_030741</name>
</gene>
<evidence type="ECO:0000313" key="3">
    <source>
        <dbReference type="Proteomes" id="UP000315295"/>
    </source>
</evidence>
<name>A0A540LB61_MALBA</name>
<accession>A0A540LB61</accession>
<feature type="compositionally biased region" description="Low complexity" evidence="1">
    <location>
        <begin position="25"/>
        <end position="41"/>
    </location>
</feature>
<comment type="caution">
    <text evidence="2">The sequence shown here is derived from an EMBL/GenBank/DDBJ whole genome shotgun (WGS) entry which is preliminary data.</text>
</comment>
<feature type="region of interest" description="Disordered" evidence="1">
    <location>
        <begin position="23"/>
        <end position="56"/>
    </location>
</feature>
<evidence type="ECO:0000256" key="1">
    <source>
        <dbReference type="SAM" id="MobiDB-lite"/>
    </source>
</evidence>
<dbReference type="AlphaFoldDB" id="A0A540LB61"/>
<dbReference type="Proteomes" id="UP000315295">
    <property type="component" value="Unassembled WGS sequence"/>
</dbReference>
<proteinExistence type="predicted"/>
<sequence>MGPENHNRVRGYGHGVTLDMVSYASSSSSTSNSSRRSSRSSMALLMTENNELRRKDEANAKRLADLEVKVEQSNNRHNQLLYL</sequence>
<evidence type="ECO:0000313" key="2">
    <source>
        <dbReference type="EMBL" id="TQD83711.1"/>
    </source>
</evidence>